<feature type="transmembrane region" description="Helical" evidence="2">
    <location>
        <begin position="59"/>
        <end position="82"/>
    </location>
</feature>
<protein>
    <submittedName>
        <fullName evidence="3">Uncharacterized protein</fullName>
    </submittedName>
</protein>
<evidence type="ECO:0000256" key="2">
    <source>
        <dbReference type="SAM" id="Phobius"/>
    </source>
</evidence>
<dbReference type="Proteomes" id="UP000663891">
    <property type="component" value="Unassembled WGS sequence"/>
</dbReference>
<keyword evidence="2" id="KW-0812">Transmembrane</keyword>
<proteinExistence type="predicted"/>
<evidence type="ECO:0000313" key="4">
    <source>
        <dbReference type="Proteomes" id="UP000663891"/>
    </source>
</evidence>
<dbReference type="OrthoDB" id="10061742at2759"/>
<keyword evidence="2" id="KW-0472">Membrane</keyword>
<gene>
    <name evidence="3" type="ORF">VCS650_LOCUS10816</name>
</gene>
<reference evidence="3" key="1">
    <citation type="submission" date="2021-02" db="EMBL/GenBank/DDBJ databases">
        <authorList>
            <person name="Nowell W R."/>
        </authorList>
    </citation>
    <scope>NUCLEOTIDE SEQUENCE</scope>
</reference>
<name>A0A814BPL9_9BILA</name>
<evidence type="ECO:0000256" key="1">
    <source>
        <dbReference type="SAM" id="MobiDB-lite"/>
    </source>
</evidence>
<dbReference type="EMBL" id="CAJNON010000079">
    <property type="protein sequence ID" value="CAF0929030.1"/>
    <property type="molecule type" value="Genomic_DNA"/>
</dbReference>
<feature type="region of interest" description="Disordered" evidence="1">
    <location>
        <begin position="97"/>
        <end position="136"/>
    </location>
</feature>
<organism evidence="3 4">
    <name type="scientific">Adineta steineri</name>
    <dbReference type="NCBI Taxonomy" id="433720"/>
    <lineage>
        <taxon>Eukaryota</taxon>
        <taxon>Metazoa</taxon>
        <taxon>Spiralia</taxon>
        <taxon>Gnathifera</taxon>
        <taxon>Rotifera</taxon>
        <taxon>Eurotatoria</taxon>
        <taxon>Bdelloidea</taxon>
        <taxon>Adinetida</taxon>
        <taxon>Adinetidae</taxon>
        <taxon>Adineta</taxon>
    </lineage>
</organism>
<sequence length="338" mass="35829">MSELPIKYNEWDTESARVNGSNYKTNEKDNEDERRRNRSKRLRATFTNLNCCCPCSAPLLLGLLAGALTMGVVFATILSLYVSDSDGTTDLSANAVTQTTGTSTTSTSASSTTSTSSSSTTTSTTTSTSSTSSTTSTSRVITTSVTTVTTTTATTTTATTTTSKTTTTTTTTTTTKPYCTTRVTFDDIPGQTSTSGVIPNGYDNLNWTSTSYINASTTSNSGYQNAVISQPYVAYNPGGAQVIIAAVNGTHFSFDSVVVGSVWRDNLQWTIDAYRSGVYEIHATFLLQVGNQTTITCYGGCTNLDTLIFSATGGTSHSGFSQTGTEFAFDDLCISFLY</sequence>
<comment type="caution">
    <text evidence="3">The sequence shown here is derived from an EMBL/GenBank/DDBJ whole genome shotgun (WGS) entry which is preliminary data.</text>
</comment>
<keyword evidence="2" id="KW-1133">Transmembrane helix</keyword>
<dbReference type="AlphaFoldDB" id="A0A814BPL9"/>
<accession>A0A814BPL9</accession>
<evidence type="ECO:0000313" key="3">
    <source>
        <dbReference type="EMBL" id="CAF0929030.1"/>
    </source>
</evidence>